<keyword evidence="11" id="KW-0067">ATP-binding</keyword>
<keyword evidence="9" id="KW-0547">Nucleotide-binding</keyword>
<keyword evidence="8" id="KW-0808">Transferase</keyword>
<gene>
    <name evidence="15" type="primary">coaA</name>
    <name evidence="15" type="ORF">GCM10011391_24360</name>
</gene>
<dbReference type="GO" id="GO:0015937">
    <property type="term" value="P:coenzyme A biosynthetic process"/>
    <property type="evidence" value="ECO:0007669"/>
    <property type="project" value="UniProtKB-UniPathway"/>
</dbReference>
<evidence type="ECO:0000313" key="16">
    <source>
        <dbReference type="Proteomes" id="UP000628775"/>
    </source>
</evidence>
<dbReference type="NCBIfam" id="TIGR00554">
    <property type="entry name" value="panK_bact"/>
    <property type="match status" value="1"/>
</dbReference>
<comment type="pathway">
    <text evidence="3 13">Cofactor biosynthesis; coenzyme A biosynthesis; CoA from (R)-pantothenate: step 1/5.</text>
</comment>
<keyword evidence="10 15" id="KW-0418">Kinase</keyword>
<dbReference type="InterPro" id="IPR004566">
    <property type="entry name" value="PanK"/>
</dbReference>
<comment type="catalytic activity">
    <reaction evidence="1 13">
        <text>(R)-pantothenate + ATP = (R)-4'-phosphopantothenate + ADP + H(+)</text>
        <dbReference type="Rhea" id="RHEA:16373"/>
        <dbReference type="ChEBI" id="CHEBI:10986"/>
        <dbReference type="ChEBI" id="CHEBI:15378"/>
        <dbReference type="ChEBI" id="CHEBI:29032"/>
        <dbReference type="ChEBI" id="CHEBI:30616"/>
        <dbReference type="ChEBI" id="CHEBI:456216"/>
        <dbReference type="EC" id="2.7.1.33"/>
    </reaction>
</comment>
<comment type="subcellular location">
    <subcellularLocation>
        <location evidence="2 13">Cytoplasm</location>
    </subcellularLocation>
</comment>
<dbReference type="GO" id="GO:0004594">
    <property type="term" value="F:pantothenate kinase activity"/>
    <property type="evidence" value="ECO:0007669"/>
    <property type="project" value="UniProtKB-EC"/>
</dbReference>
<keyword evidence="7 13" id="KW-0963">Cytoplasm</keyword>
<evidence type="ECO:0000256" key="11">
    <source>
        <dbReference type="ARBA" id="ARBA00022840"/>
    </source>
</evidence>
<evidence type="ECO:0000256" key="5">
    <source>
        <dbReference type="ARBA" id="ARBA00012102"/>
    </source>
</evidence>
<evidence type="ECO:0000256" key="10">
    <source>
        <dbReference type="ARBA" id="ARBA00022777"/>
    </source>
</evidence>
<evidence type="ECO:0000256" key="7">
    <source>
        <dbReference type="ARBA" id="ARBA00022490"/>
    </source>
</evidence>
<evidence type="ECO:0000256" key="13">
    <source>
        <dbReference type="RuleBase" id="RU003530"/>
    </source>
</evidence>
<comment type="caution">
    <text evidence="15">The sequence shown here is derived from an EMBL/GenBank/DDBJ whole genome shotgun (WGS) entry which is preliminary data.</text>
</comment>
<evidence type="ECO:0000256" key="4">
    <source>
        <dbReference type="ARBA" id="ARBA00006087"/>
    </source>
</evidence>
<evidence type="ECO:0000256" key="6">
    <source>
        <dbReference type="ARBA" id="ARBA00015080"/>
    </source>
</evidence>
<dbReference type="EC" id="2.7.1.33" evidence="5 13"/>
<dbReference type="RefSeq" id="WP_188694223.1">
    <property type="nucleotide sequence ID" value="NZ_BMIR01000010.1"/>
</dbReference>
<evidence type="ECO:0000256" key="12">
    <source>
        <dbReference type="ARBA" id="ARBA00022993"/>
    </source>
</evidence>
<evidence type="ECO:0000313" key="15">
    <source>
        <dbReference type="EMBL" id="GGE44660.1"/>
    </source>
</evidence>
<evidence type="ECO:0000256" key="8">
    <source>
        <dbReference type="ARBA" id="ARBA00022679"/>
    </source>
</evidence>
<feature type="domain" description="Phosphoribulokinase/uridine kinase" evidence="14">
    <location>
        <begin position="75"/>
        <end position="210"/>
    </location>
</feature>
<dbReference type="AlphaFoldDB" id="A0A8J2YI89"/>
<accession>A0A8J2YI89</accession>
<comment type="similarity">
    <text evidence="4 13">Belongs to the prokaryotic pantothenate kinase family.</text>
</comment>
<dbReference type="UniPathway" id="UPA00241">
    <property type="reaction ID" value="UER00352"/>
</dbReference>
<reference evidence="15" key="2">
    <citation type="submission" date="2020-09" db="EMBL/GenBank/DDBJ databases">
        <authorList>
            <person name="Sun Q."/>
            <person name="Zhou Y."/>
        </authorList>
    </citation>
    <scope>NUCLEOTIDE SEQUENCE</scope>
    <source>
        <strain evidence="15">CGMCC 1.15371</strain>
    </source>
</reference>
<evidence type="ECO:0000256" key="9">
    <source>
        <dbReference type="ARBA" id="ARBA00022741"/>
    </source>
</evidence>
<proteinExistence type="inferred from homology"/>
<dbReference type="GO" id="GO:0005524">
    <property type="term" value="F:ATP binding"/>
    <property type="evidence" value="ECO:0007669"/>
    <property type="project" value="UniProtKB-KW"/>
</dbReference>
<dbReference type="Pfam" id="PF00485">
    <property type="entry name" value="PRK"/>
    <property type="match status" value="1"/>
</dbReference>
<evidence type="ECO:0000256" key="2">
    <source>
        <dbReference type="ARBA" id="ARBA00004496"/>
    </source>
</evidence>
<dbReference type="InterPro" id="IPR027417">
    <property type="entry name" value="P-loop_NTPase"/>
</dbReference>
<organism evidence="15 16">
    <name type="scientific">Pullulanibacillus camelliae</name>
    <dbReference type="NCBI Taxonomy" id="1707096"/>
    <lineage>
        <taxon>Bacteria</taxon>
        <taxon>Bacillati</taxon>
        <taxon>Bacillota</taxon>
        <taxon>Bacilli</taxon>
        <taxon>Bacillales</taxon>
        <taxon>Sporolactobacillaceae</taxon>
        <taxon>Pullulanibacillus</taxon>
    </lineage>
</organism>
<reference evidence="15" key="1">
    <citation type="journal article" date="2014" name="Int. J. Syst. Evol. Microbiol.">
        <title>Complete genome sequence of Corynebacterium casei LMG S-19264T (=DSM 44701T), isolated from a smear-ripened cheese.</title>
        <authorList>
            <consortium name="US DOE Joint Genome Institute (JGI-PGF)"/>
            <person name="Walter F."/>
            <person name="Albersmeier A."/>
            <person name="Kalinowski J."/>
            <person name="Ruckert C."/>
        </authorList>
    </citation>
    <scope>NUCLEOTIDE SEQUENCE</scope>
    <source>
        <strain evidence="15">CGMCC 1.15371</strain>
    </source>
</reference>
<dbReference type="GO" id="GO:0005737">
    <property type="term" value="C:cytoplasm"/>
    <property type="evidence" value="ECO:0007669"/>
    <property type="project" value="UniProtKB-SubCell"/>
</dbReference>
<dbReference type="PANTHER" id="PTHR10285">
    <property type="entry name" value="URIDINE KINASE"/>
    <property type="match status" value="1"/>
</dbReference>
<dbReference type="InterPro" id="IPR006083">
    <property type="entry name" value="PRK/URK"/>
</dbReference>
<dbReference type="EMBL" id="BMIR01000010">
    <property type="protein sequence ID" value="GGE44660.1"/>
    <property type="molecule type" value="Genomic_DNA"/>
</dbReference>
<name>A0A8J2YI89_9BACL</name>
<keyword evidence="16" id="KW-1185">Reference proteome</keyword>
<dbReference type="Proteomes" id="UP000628775">
    <property type="component" value="Unassembled WGS sequence"/>
</dbReference>
<evidence type="ECO:0000256" key="3">
    <source>
        <dbReference type="ARBA" id="ARBA00005225"/>
    </source>
</evidence>
<sequence>MPYIVFDRPKWSTFPHDISIDEKEHFSTMIAEQELSDIYNPLGSLLLRLYTLHQERSTALEQFFHQDTPAPKPFIIGIAGSVAAGKSTFANTLIQLLTAADQPLKATVLSTDHFLFPNHVLKEGNMMDLKGFPESYDWDKLIHALHQIKLGKRTNVPIYSHETYDILDHEQTIEKADIIIVEGINTLQYHSQAQGLPKLLDVTIYLDAEERDLFQWFWKRISELKKKAEQDPTSYYHAFKEKSEAELLQLAQGVWDKVNGRNLYEHILPTRSHADIIIKKRSDHTIENIKIRDTFI</sequence>
<dbReference type="PIRSF" id="PIRSF000545">
    <property type="entry name" value="Pantothenate_kin"/>
    <property type="match status" value="1"/>
</dbReference>
<evidence type="ECO:0000259" key="14">
    <source>
        <dbReference type="Pfam" id="PF00485"/>
    </source>
</evidence>
<keyword evidence="12 13" id="KW-0173">Coenzyme A biosynthesis</keyword>
<dbReference type="Gene3D" id="3.40.50.300">
    <property type="entry name" value="P-loop containing nucleotide triphosphate hydrolases"/>
    <property type="match status" value="1"/>
</dbReference>
<evidence type="ECO:0000256" key="1">
    <source>
        <dbReference type="ARBA" id="ARBA00001206"/>
    </source>
</evidence>
<dbReference type="SUPFAM" id="SSF52540">
    <property type="entry name" value="P-loop containing nucleoside triphosphate hydrolases"/>
    <property type="match status" value="1"/>
</dbReference>
<protein>
    <recommendedName>
        <fullName evidence="6 13">Pantothenate kinase</fullName>
        <ecNumber evidence="5 13">2.7.1.33</ecNumber>
    </recommendedName>
</protein>